<gene>
    <name evidence="4" type="ORF">EJ104_13230</name>
</gene>
<dbReference type="Proteomes" id="UP000277766">
    <property type="component" value="Unassembled WGS sequence"/>
</dbReference>
<dbReference type="PROSITE" id="PS52050">
    <property type="entry name" value="WYL"/>
    <property type="match status" value="1"/>
</dbReference>
<accession>A0A3S0IF85</accession>
<dbReference type="CDD" id="cd00090">
    <property type="entry name" value="HTH_ARSR"/>
    <property type="match status" value="1"/>
</dbReference>
<dbReference type="PIRSF" id="PIRSF016838">
    <property type="entry name" value="PafC"/>
    <property type="match status" value="1"/>
</dbReference>
<dbReference type="InterPro" id="IPR013196">
    <property type="entry name" value="HTH_11"/>
</dbReference>
<dbReference type="InterPro" id="IPR028349">
    <property type="entry name" value="PafC-like"/>
</dbReference>
<organism evidence="4 5">
    <name type="scientific">Deinococcus radiophilus</name>
    <dbReference type="NCBI Taxonomy" id="32062"/>
    <lineage>
        <taxon>Bacteria</taxon>
        <taxon>Thermotogati</taxon>
        <taxon>Deinococcota</taxon>
        <taxon>Deinococci</taxon>
        <taxon>Deinococcales</taxon>
        <taxon>Deinococcaceae</taxon>
        <taxon>Deinococcus</taxon>
    </lineage>
</organism>
<dbReference type="InterPro" id="IPR051534">
    <property type="entry name" value="CBASS_pafABC_assoc_protein"/>
</dbReference>
<name>A0A3S0IF85_9DEIO</name>
<dbReference type="AlphaFoldDB" id="A0A3S0IF85"/>
<evidence type="ECO:0000259" key="3">
    <source>
        <dbReference type="Pfam" id="PF13280"/>
    </source>
</evidence>
<dbReference type="InterPro" id="IPR036390">
    <property type="entry name" value="WH_DNA-bd_sf"/>
</dbReference>
<dbReference type="EMBL" id="RXPE01000053">
    <property type="protein sequence ID" value="RTR20512.1"/>
    <property type="molecule type" value="Genomic_DNA"/>
</dbReference>
<dbReference type="OrthoDB" id="9767131at2"/>
<sequence>MTYDPTMRLLTVLNLLHGRGAVSGTELARRLEVSPRTVQRYVARLQDLGFPVTSTRGRGASYSLRAAELPPLTFSREEAVALGVGLGSLGLLGLAELAPAAASARAKLRQVLPTEAAGQLSTLEQHAGIGAAAYTVQLDEGVWAAIVEALSQGCLLEMSYLNAAAERSRRRLRPYGTAFYQGRWYLVGWCEKREEERCFRIDRIEKADPTSDTFTAPSDFDVLAYVQRMMPHLPAPFEVSVWLALPAPQVRLEGELGWRTDLSDEAGGTRLRCLRSERRELRMLAAGLLTIDAEIKVDGPPELQEELSQAAARAGQWATQGTDNPGLTRPLGPG</sequence>
<dbReference type="InterPro" id="IPR026881">
    <property type="entry name" value="WYL_dom"/>
</dbReference>
<feature type="domain" description="WYL" evidence="3">
    <location>
        <begin position="142"/>
        <end position="208"/>
    </location>
</feature>
<dbReference type="Pfam" id="PF08279">
    <property type="entry name" value="HTH_11"/>
    <property type="match status" value="1"/>
</dbReference>
<dbReference type="PANTHER" id="PTHR34580:SF3">
    <property type="entry name" value="PROTEIN PAFB"/>
    <property type="match status" value="1"/>
</dbReference>
<evidence type="ECO:0000259" key="2">
    <source>
        <dbReference type="Pfam" id="PF08279"/>
    </source>
</evidence>
<dbReference type="InterPro" id="IPR011991">
    <property type="entry name" value="ArsR-like_HTH"/>
</dbReference>
<dbReference type="RefSeq" id="WP_126353555.1">
    <property type="nucleotide sequence ID" value="NZ_CP086381.1"/>
</dbReference>
<reference evidence="4 5" key="1">
    <citation type="submission" date="2018-12" db="EMBL/GenBank/DDBJ databases">
        <title>Deinococcus radiophilus ATCC 27603 genome sequencing and assembly.</title>
        <authorList>
            <person name="Maclea K.S."/>
            <person name="Maynard C.R."/>
        </authorList>
    </citation>
    <scope>NUCLEOTIDE SEQUENCE [LARGE SCALE GENOMIC DNA]</scope>
    <source>
        <strain evidence="4 5">ATCC 27603</strain>
    </source>
</reference>
<dbReference type="SUPFAM" id="SSF46785">
    <property type="entry name" value="Winged helix' DNA-binding domain"/>
    <property type="match status" value="1"/>
</dbReference>
<keyword evidence="5" id="KW-1185">Reference proteome</keyword>
<protein>
    <submittedName>
        <fullName evidence="4">WYL domain-containing protein</fullName>
    </submittedName>
</protein>
<comment type="caution">
    <text evidence="4">The sequence shown here is derived from an EMBL/GenBank/DDBJ whole genome shotgun (WGS) entry which is preliminary data.</text>
</comment>
<dbReference type="Pfam" id="PF13280">
    <property type="entry name" value="WYL"/>
    <property type="match status" value="1"/>
</dbReference>
<proteinExistence type="predicted"/>
<dbReference type="PANTHER" id="PTHR34580">
    <property type="match status" value="1"/>
</dbReference>
<evidence type="ECO:0000313" key="5">
    <source>
        <dbReference type="Proteomes" id="UP000277766"/>
    </source>
</evidence>
<feature type="region of interest" description="Disordered" evidence="1">
    <location>
        <begin position="308"/>
        <end position="334"/>
    </location>
</feature>
<dbReference type="InterPro" id="IPR036388">
    <property type="entry name" value="WH-like_DNA-bd_sf"/>
</dbReference>
<evidence type="ECO:0000256" key="1">
    <source>
        <dbReference type="SAM" id="MobiDB-lite"/>
    </source>
</evidence>
<feature type="domain" description="Helix-turn-helix type 11" evidence="2">
    <location>
        <begin position="8"/>
        <end position="59"/>
    </location>
</feature>
<dbReference type="Gene3D" id="1.10.10.10">
    <property type="entry name" value="Winged helix-like DNA-binding domain superfamily/Winged helix DNA-binding domain"/>
    <property type="match status" value="1"/>
</dbReference>
<evidence type="ECO:0000313" key="4">
    <source>
        <dbReference type="EMBL" id="RTR20512.1"/>
    </source>
</evidence>